<feature type="transmembrane region" description="Helical" evidence="8">
    <location>
        <begin position="102"/>
        <end position="123"/>
    </location>
</feature>
<sequence length="309" mass="34006">MKEKLMLMGIISLLLVVFQGALQKICIPESYTHHMRSCKSKDLTGKGGEVGAVRGTAHYRTDFFASIVGGGHRFLADGGSGTEHCAKKGQVPLLSIEAIHQLHIFIFVLATTHVILGVLTMLLGRSGVDSPISEMEADVTLLPIVPSAQVDKNQNSITIEELPSRPEIGSSSSTPVVSKASKNKMKNYLRRVRKKVVKARKTAEVKALKHVKSKANKKFVAPSTNPFPGGSHFHPSHVTQWREVVETRAQSSIHLLNYYMTRINQAKTEQTPAPGPRPPIEGYDPSTLLDDVRSRFYTCPTTSTREEEV</sequence>
<evidence type="ECO:0000256" key="9">
    <source>
        <dbReference type="SAM" id="SignalP"/>
    </source>
</evidence>
<reference evidence="10 11" key="1">
    <citation type="journal article" date="2021" name="Hortic Res">
        <title>Chromosome-scale assembly of the Dendrobium chrysotoxum genome enhances the understanding of orchid evolution.</title>
        <authorList>
            <person name="Zhang Y."/>
            <person name="Zhang G.Q."/>
            <person name="Zhang D."/>
            <person name="Liu X.D."/>
            <person name="Xu X.Y."/>
            <person name="Sun W.H."/>
            <person name="Yu X."/>
            <person name="Zhu X."/>
            <person name="Wang Z.W."/>
            <person name="Zhao X."/>
            <person name="Zhong W.Y."/>
            <person name="Chen H."/>
            <person name="Yin W.L."/>
            <person name="Huang T."/>
            <person name="Niu S.C."/>
            <person name="Liu Z.J."/>
        </authorList>
    </citation>
    <scope>NUCLEOTIDE SEQUENCE [LARGE SCALE GENOMIC DNA]</scope>
    <source>
        <strain evidence="10">Lindl</strain>
    </source>
</reference>
<evidence type="ECO:0000256" key="8">
    <source>
        <dbReference type="SAM" id="Phobius"/>
    </source>
</evidence>
<keyword evidence="4" id="KW-0611">Plant defense</keyword>
<dbReference type="InterPro" id="IPR004326">
    <property type="entry name" value="Mlo"/>
</dbReference>
<dbReference type="PANTHER" id="PTHR31942:SF52">
    <property type="entry name" value="MLO-LIKE PROTEIN 1"/>
    <property type="match status" value="1"/>
</dbReference>
<feature type="chain" id="PRO_5043809639" evidence="9">
    <location>
        <begin position="24"/>
        <end position="309"/>
    </location>
</feature>
<keyword evidence="9" id="KW-0732">Signal</keyword>
<accession>A0AAV7H603</accession>
<organism evidence="10 11">
    <name type="scientific">Dendrobium chrysotoxum</name>
    <name type="common">Orchid</name>
    <dbReference type="NCBI Taxonomy" id="161865"/>
    <lineage>
        <taxon>Eukaryota</taxon>
        <taxon>Viridiplantae</taxon>
        <taxon>Streptophyta</taxon>
        <taxon>Embryophyta</taxon>
        <taxon>Tracheophyta</taxon>
        <taxon>Spermatophyta</taxon>
        <taxon>Magnoliopsida</taxon>
        <taxon>Liliopsida</taxon>
        <taxon>Asparagales</taxon>
        <taxon>Orchidaceae</taxon>
        <taxon>Epidendroideae</taxon>
        <taxon>Malaxideae</taxon>
        <taxon>Dendrobiinae</taxon>
        <taxon>Dendrobium</taxon>
    </lineage>
</organism>
<dbReference type="EMBL" id="JAGFBR010000007">
    <property type="protein sequence ID" value="KAH0463941.1"/>
    <property type="molecule type" value="Genomic_DNA"/>
</dbReference>
<proteinExistence type="inferred from homology"/>
<comment type="caution">
    <text evidence="10">The sequence shown here is derived from an EMBL/GenBank/DDBJ whole genome shotgun (WGS) entry which is preliminary data.</text>
</comment>
<dbReference type="PANTHER" id="PTHR31942">
    <property type="entry name" value="MLO-LIKE PROTEIN 1"/>
    <property type="match status" value="1"/>
</dbReference>
<dbReference type="Proteomes" id="UP000775213">
    <property type="component" value="Unassembled WGS sequence"/>
</dbReference>
<keyword evidence="6 8" id="KW-0472">Membrane</keyword>
<protein>
    <submittedName>
        <fullName evidence="10">Uncharacterized protein</fullName>
    </submittedName>
</protein>
<keyword evidence="5 8" id="KW-1133">Transmembrane helix</keyword>
<evidence type="ECO:0000256" key="1">
    <source>
        <dbReference type="ARBA" id="ARBA00004141"/>
    </source>
</evidence>
<evidence type="ECO:0000256" key="3">
    <source>
        <dbReference type="ARBA" id="ARBA00022692"/>
    </source>
</evidence>
<evidence type="ECO:0000256" key="4">
    <source>
        <dbReference type="ARBA" id="ARBA00022821"/>
    </source>
</evidence>
<keyword evidence="3 8" id="KW-0812">Transmembrane</keyword>
<evidence type="ECO:0000256" key="7">
    <source>
        <dbReference type="ARBA" id="ARBA00023265"/>
    </source>
</evidence>
<evidence type="ECO:0000313" key="10">
    <source>
        <dbReference type="EMBL" id="KAH0463941.1"/>
    </source>
</evidence>
<feature type="signal peptide" evidence="9">
    <location>
        <begin position="1"/>
        <end position="23"/>
    </location>
</feature>
<comment type="similarity">
    <text evidence="2">Belongs to the MLO family.</text>
</comment>
<evidence type="ECO:0000313" key="11">
    <source>
        <dbReference type="Proteomes" id="UP000775213"/>
    </source>
</evidence>
<dbReference type="Pfam" id="PF03094">
    <property type="entry name" value="Mlo"/>
    <property type="match status" value="1"/>
</dbReference>
<evidence type="ECO:0000256" key="5">
    <source>
        <dbReference type="ARBA" id="ARBA00022989"/>
    </source>
</evidence>
<dbReference type="AlphaFoldDB" id="A0AAV7H603"/>
<evidence type="ECO:0000256" key="6">
    <source>
        <dbReference type="ARBA" id="ARBA00023136"/>
    </source>
</evidence>
<evidence type="ECO:0000256" key="2">
    <source>
        <dbReference type="ARBA" id="ARBA00006574"/>
    </source>
</evidence>
<comment type="subcellular location">
    <subcellularLocation>
        <location evidence="1">Membrane</location>
        <topology evidence="1">Multi-pass membrane protein</topology>
    </subcellularLocation>
</comment>
<keyword evidence="7" id="KW-0568">Pathogenesis-related protein</keyword>
<dbReference type="GO" id="GO:0016020">
    <property type="term" value="C:membrane"/>
    <property type="evidence" value="ECO:0007669"/>
    <property type="project" value="UniProtKB-SubCell"/>
</dbReference>
<dbReference type="GO" id="GO:0006952">
    <property type="term" value="P:defense response"/>
    <property type="evidence" value="ECO:0007669"/>
    <property type="project" value="UniProtKB-KW"/>
</dbReference>
<keyword evidence="11" id="KW-1185">Reference proteome</keyword>
<name>A0AAV7H603_DENCH</name>
<gene>
    <name evidence="10" type="ORF">IEQ34_006727</name>
</gene>